<dbReference type="EMBL" id="CP012898">
    <property type="protein sequence ID" value="ALJ04937.1"/>
    <property type="molecule type" value="Genomic_DNA"/>
</dbReference>
<keyword evidence="4" id="KW-1185">Reference proteome</keyword>
<evidence type="ECO:0000256" key="1">
    <source>
        <dbReference type="SAM" id="SignalP"/>
    </source>
</evidence>
<dbReference type="PATRIC" id="fig|1736674.3.peg.1489"/>
<organism evidence="3 4">
    <name type="scientific">Pseudalgibacter alginicilyticus</name>
    <dbReference type="NCBI Taxonomy" id="1736674"/>
    <lineage>
        <taxon>Bacteria</taxon>
        <taxon>Pseudomonadati</taxon>
        <taxon>Bacteroidota</taxon>
        <taxon>Flavobacteriia</taxon>
        <taxon>Flavobacteriales</taxon>
        <taxon>Flavobacteriaceae</taxon>
        <taxon>Pseudalgibacter</taxon>
    </lineage>
</organism>
<accession>A0A0P0CKJ2</accession>
<name>A0A0P0CKJ2_9FLAO</name>
<dbReference type="Gene3D" id="2.60.120.1130">
    <property type="match status" value="1"/>
</dbReference>
<dbReference type="OrthoDB" id="98874at2"/>
<feature type="signal peptide" evidence="1">
    <location>
        <begin position="1"/>
        <end position="18"/>
    </location>
</feature>
<dbReference type="Gene3D" id="3.10.620.30">
    <property type="match status" value="1"/>
</dbReference>
<protein>
    <submittedName>
        <fullName evidence="3">Transglutaminase</fullName>
    </submittedName>
</protein>
<dbReference type="Pfam" id="PF01841">
    <property type="entry name" value="Transglut_core"/>
    <property type="match status" value="1"/>
</dbReference>
<evidence type="ECO:0000313" key="3">
    <source>
        <dbReference type="EMBL" id="ALJ04937.1"/>
    </source>
</evidence>
<dbReference type="KEGG" id="ahz:APS56_07285"/>
<dbReference type="STRING" id="1736674.APS56_07285"/>
<evidence type="ECO:0000259" key="2">
    <source>
        <dbReference type="Pfam" id="PF01841"/>
    </source>
</evidence>
<keyword evidence="1" id="KW-0732">Signal</keyword>
<dbReference type="Proteomes" id="UP000057981">
    <property type="component" value="Chromosome"/>
</dbReference>
<dbReference type="Gene3D" id="2.60.40.3140">
    <property type="match status" value="1"/>
</dbReference>
<feature type="domain" description="Transglutaminase-like" evidence="2">
    <location>
        <begin position="323"/>
        <end position="395"/>
    </location>
</feature>
<dbReference type="AlphaFoldDB" id="A0A0P0CKJ2"/>
<dbReference type="RefSeq" id="WP_054726640.1">
    <property type="nucleotide sequence ID" value="NZ_CP012898.1"/>
</dbReference>
<dbReference type="InterPro" id="IPR002931">
    <property type="entry name" value="Transglutaminase-like"/>
</dbReference>
<sequence length="671" mass="77469">MKQYSIILFFVFSFLANAQDYRFGKVSEDELQETFNPLDSSASATYLYKYRKTYFRYDHDEGFQLITDVHQRLKIYNQEGFNYATKEINLYKSGSNEEIFGYLKANTYNLIDGKIEDEKLDKDGVFKTERSKYYNQVKFTMPNIKEGCIVEFKYQIESPFYSLVDDYEFQNDIPIKKLEAEFEVPEFFKFKLNTKGFLPITPKTESKNDKIIFTNKTRGSASLYGGVQETSYQTNNLDFTKSITYYELTDVPALKDEPYVNNIDNYRSSVKYELSYTEFPNAIPKYYATTWEDVVKKIYESSNFGLELERTGYFEDDIDVLIGSISDPATRAAIIYNFVKTKVKWNKYYGYYTDEGVRKAYKDQVGNVAEINLMLTAMLRYAGLDANPVLVSTRHHGIPLFPTLDGYNYVISGIETPEGTVLLDATNKYSLPNILPFRALNWEGRIIRSNGSSAAVNLYPNQKSASTIIMMVTLAADGLLEGSIRTIKNDHSAMFYREQYNESNKEQFLEKLENKYNGIEISDFTVANESDLLKPIMETYKFSLENQADVIGDKIYFSPLFFLRTKSNPFKLEFREFPVDFGYPQSSVYRISINLPQGYNVESLPDSKAFTLPDNMGTFTYQVVNVVGGLQLTVNEQINSSIISSQYYTALKEYFKQIIEKQNEQIVLTKA</sequence>
<feature type="chain" id="PRO_5006042653" evidence="1">
    <location>
        <begin position="19"/>
        <end position="671"/>
    </location>
</feature>
<reference evidence="3 4" key="1">
    <citation type="submission" date="2015-10" db="EMBL/GenBank/DDBJ databases">
        <authorList>
            <person name="Gilbert D.G."/>
        </authorList>
    </citation>
    <scope>NUCLEOTIDE SEQUENCE [LARGE SCALE GENOMIC DNA]</scope>
    <source>
        <strain evidence="4">HZ-22</strain>
    </source>
</reference>
<gene>
    <name evidence="3" type="ORF">APS56_07285</name>
</gene>
<evidence type="ECO:0000313" key="4">
    <source>
        <dbReference type="Proteomes" id="UP000057981"/>
    </source>
</evidence>
<proteinExistence type="predicted"/>